<protein>
    <submittedName>
        <fullName evidence="7">Sodium:calcium antiporter</fullName>
    </submittedName>
</protein>
<dbReference type="GO" id="GO:0006874">
    <property type="term" value="P:intracellular calcium ion homeostasis"/>
    <property type="evidence" value="ECO:0007669"/>
    <property type="project" value="TreeGrafter"/>
</dbReference>
<evidence type="ECO:0000256" key="3">
    <source>
        <dbReference type="ARBA" id="ARBA00022989"/>
    </source>
</evidence>
<keyword evidence="3 5" id="KW-1133">Transmembrane helix</keyword>
<feature type="transmembrane region" description="Helical" evidence="5">
    <location>
        <begin position="80"/>
        <end position="102"/>
    </location>
</feature>
<evidence type="ECO:0000313" key="7">
    <source>
        <dbReference type="EMBL" id="MBF8437417.1"/>
    </source>
</evidence>
<dbReference type="PANTHER" id="PTHR10846:SF8">
    <property type="entry name" value="INNER MEMBRANE PROTEIN YRBG"/>
    <property type="match status" value="1"/>
</dbReference>
<dbReference type="InterPro" id="IPR044880">
    <property type="entry name" value="NCX_ion-bd_dom_sf"/>
</dbReference>
<dbReference type="Gene3D" id="1.20.1420.30">
    <property type="entry name" value="NCX, central ion-binding region"/>
    <property type="match status" value="1"/>
</dbReference>
<dbReference type="GO" id="GO:0008273">
    <property type="term" value="F:calcium, potassium:sodium antiporter activity"/>
    <property type="evidence" value="ECO:0007669"/>
    <property type="project" value="TreeGrafter"/>
</dbReference>
<dbReference type="GO" id="GO:0005886">
    <property type="term" value="C:plasma membrane"/>
    <property type="evidence" value="ECO:0007669"/>
    <property type="project" value="TreeGrafter"/>
</dbReference>
<evidence type="ECO:0000313" key="8">
    <source>
        <dbReference type="Proteomes" id="UP000621436"/>
    </source>
</evidence>
<reference evidence="7" key="1">
    <citation type="submission" date="2020-11" db="EMBL/GenBank/DDBJ databases">
        <title>Halonatronomonas betainensis gen. nov., sp. nov. a novel haloalkaliphilic representative of the family Halanaerobiacae capable of betaine degradation.</title>
        <authorList>
            <person name="Boltyanskaya Y."/>
            <person name="Kevbrin V."/>
            <person name="Detkova E."/>
            <person name="Grouzdev D.S."/>
            <person name="Koziaeva V."/>
            <person name="Zhilina T."/>
        </authorList>
    </citation>
    <scope>NUCLEOTIDE SEQUENCE</scope>
    <source>
        <strain evidence="7">Z-7014</strain>
    </source>
</reference>
<evidence type="ECO:0000256" key="2">
    <source>
        <dbReference type="ARBA" id="ARBA00022692"/>
    </source>
</evidence>
<dbReference type="InterPro" id="IPR004481">
    <property type="entry name" value="K/Na/Ca-exchanger"/>
</dbReference>
<evidence type="ECO:0000256" key="1">
    <source>
        <dbReference type="ARBA" id="ARBA00004141"/>
    </source>
</evidence>
<feature type="transmembrane region" description="Helical" evidence="5">
    <location>
        <begin position="114"/>
        <end position="137"/>
    </location>
</feature>
<feature type="domain" description="Sodium/calcium exchanger membrane region" evidence="6">
    <location>
        <begin position="203"/>
        <end position="348"/>
    </location>
</feature>
<feature type="transmembrane region" description="Helical" evidence="5">
    <location>
        <begin position="149"/>
        <end position="168"/>
    </location>
</feature>
<dbReference type="PANTHER" id="PTHR10846">
    <property type="entry name" value="SODIUM/POTASSIUM/CALCIUM EXCHANGER"/>
    <property type="match status" value="1"/>
</dbReference>
<comment type="caution">
    <text evidence="7">The sequence shown here is derived from an EMBL/GenBank/DDBJ whole genome shotgun (WGS) entry which is preliminary data.</text>
</comment>
<dbReference type="Proteomes" id="UP000621436">
    <property type="component" value="Unassembled WGS sequence"/>
</dbReference>
<dbReference type="RefSeq" id="WP_270454394.1">
    <property type="nucleotide sequence ID" value="NZ_JADPIE010000005.1"/>
</dbReference>
<feature type="transmembrane region" description="Helical" evidence="5">
    <location>
        <begin position="298"/>
        <end position="321"/>
    </location>
</feature>
<gene>
    <name evidence="7" type="ORF">I0Q91_10020</name>
</gene>
<feature type="transmembrane region" description="Helical" evidence="5">
    <location>
        <begin position="14"/>
        <end position="35"/>
    </location>
</feature>
<name>A0A931AS11_9FIRM</name>
<feature type="transmembrane region" description="Helical" evidence="5">
    <location>
        <begin position="228"/>
        <end position="250"/>
    </location>
</feature>
<evidence type="ECO:0000256" key="5">
    <source>
        <dbReference type="SAM" id="Phobius"/>
    </source>
</evidence>
<feature type="transmembrane region" description="Helical" evidence="5">
    <location>
        <begin position="204"/>
        <end position="222"/>
    </location>
</feature>
<feature type="transmembrane region" description="Helical" evidence="5">
    <location>
        <begin position="328"/>
        <end position="350"/>
    </location>
</feature>
<feature type="transmembrane region" description="Helical" evidence="5">
    <location>
        <begin position="262"/>
        <end position="286"/>
    </location>
</feature>
<keyword evidence="4 5" id="KW-0472">Membrane</keyword>
<evidence type="ECO:0000259" key="6">
    <source>
        <dbReference type="Pfam" id="PF01699"/>
    </source>
</evidence>
<proteinExistence type="predicted"/>
<dbReference type="InterPro" id="IPR004837">
    <property type="entry name" value="NaCa_Exmemb"/>
</dbReference>
<feature type="transmembrane region" description="Helical" evidence="5">
    <location>
        <begin position="47"/>
        <end position="68"/>
    </location>
</feature>
<dbReference type="AlphaFoldDB" id="A0A931AS11"/>
<feature type="domain" description="Sodium/calcium exchanger membrane region" evidence="6">
    <location>
        <begin position="18"/>
        <end position="161"/>
    </location>
</feature>
<evidence type="ECO:0000256" key="4">
    <source>
        <dbReference type="ARBA" id="ARBA00023136"/>
    </source>
</evidence>
<dbReference type="GO" id="GO:0005262">
    <property type="term" value="F:calcium channel activity"/>
    <property type="evidence" value="ECO:0007669"/>
    <property type="project" value="TreeGrafter"/>
</dbReference>
<organism evidence="7 8">
    <name type="scientific">Halonatronomonas betaini</name>
    <dbReference type="NCBI Taxonomy" id="2778430"/>
    <lineage>
        <taxon>Bacteria</taxon>
        <taxon>Bacillati</taxon>
        <taxon>Bacillota</taxon>
        <taxon>Clostridia</taxon>
        <taxon>Halanaerobiales</taxon>
        <taxon>Halarsenatibacteraceae</taxon>
        <taxon>Halonatronomonas</taxon>
    </lineage>
</organism>
<comment type="subcellular location">
    <subcellularLocation>
        <location evidence="1">Membrane</location>
        <topology evidence="1">Multi-pass membrane protein</topology>
    </subcellularLocation>
</comment>
<keyword evidence="2 5" id="KW-0812">Transmembrane</keyword>
<dbReference type="EMBL" id="JADPIE010000005">
    <property type="protein sequence ID" value="MBF8437417.1"/>
    <property type="molecule type" value="Genomic_DNA"/>
</dbReference>
<accession>A0A931AS11</accession>
<sequence>MGQGFYYQKIGGDYLLWLELFIYAAIIIFSATFLTKAADVIASKTKLGEVAVGAILLALATSLPELVTGGTAASIMAPDLALGGIVGSNIFNLAILALLDIVEGPGPMLLKLNLSHLLPGLFSLLMGAVIASAIILYNVAGIPALDFRLGIDSILILLIYLIGFRLIIRFGKRKRDQDMIELLAGEGAVERTTPLSEISLYQSYLIFAIASLVIVITGIRLTNVVDQLAQITGLGHTFFGPVFLAAVTSLPELATTLSAIKIGAFNLAAGNVLGSNIFNLIILVWIDFFYPGSILASVNLINLIPIMAFMIMTLIIMIGLFYRSRRSVLRLGWGAASLLIIYFSTIYLLYKLGVTSII</sequence>
<dbReference type="Pfam" id="PF01699">
    <property type="entry name" value="Na_Ca_ex"/>
    <property type="match status" value="2"/>
</dbReference>
<keyword evidence="8" id="KW-1185">Reference proteome</keyword>